<dbReference type="NCBIfam" id="TIGR01180">
    <property type="entry name" value="aman2_put"/>
    <property type="match status" value="1"/>
</dbReference>
<dbReference type="InterPro" id="IPR012939">
    <property type="entry name" value="Glyco_hydro_92"/>
</dbReference>
<evidence type="ECO:0000313" key="5">
    <source>
        <dbReference type="Proteomes" id="UP000298030"/>
    </source>
</evidence>
<keyword evidence="4" id="KW-0378">Hydrolase</keyword>
<dbReference type="SUPFAM" id="SSF48208">
    <property type="entry name" value="Six-hairpin glycosidases"/>
    <property type="match status" value="1"/>
</dbReference>
<dbReference type="Pfam" id="PF07971">
    <property type="entry name" value="Glyco_hydro_92"/>
    <property type="match status" value="1"/>
</dbReference>
<dbReference type="GO" id="GO:0000224">
    <property type="term" value="F:peptide-N4-(N-acetyl-beta-glucosaminyl)asparagine amidase activity"/>
    <property type="evidence" value="ECO:0007669"/>
    <property type="project" value="TreeGrafter"/>
</dbReference>
<name>A0A4Y7TTP0_COPMI</name>
<dbReference type="InterPro" id="IPR008928">
    <property type="entry name" value="6-hairpin_glycosidase_sf"/>
</dbReference>
<dbReference type="Proteomes" id="UP000298030">
    <property type="component" value="Unassembled WGS sequence"/>
</dbReference>
<proteinExistence type="predicted"/>
<dbReference type="GO" id="GO:0030246">
    <property type="term" value="F:carbohydrate binding"/>
    <property type="evidence" value="ECO:0007669"/>
    <property type="project" value="InterPro"/>
</dbReference>
<dbReference type="GO" id="GO:0006516">
    <property type="term" value="P:glycoprotein catabolic process"/>
    <property type="evidence" value="ECO:0007669"/>
    <property type="project" value="TreeGrafter"/>
</dbReference>
<dbReference type="STRING" id="71717.A0A4Y7TTP0"/>
<dbReference type="GO" id="GO:0005975">
    <property type="term" value="P:carbohydrate metabolic process"/>
    <property type="evidence" value="ECO:0007669"/>
    <property type="project" value="InterPro"/>
</dbReference>
<keyword evidence="1" id="KW-0732">Signal</keyword>
<keyword evidence="5" id="KW-1185">Reference proteome</keyword>
<feature type="signal peptide" evidence="1">
    <location>
        <begin position="1"/>
        <end position="19"/>
    </location>
</feature>
<dbReference type="InterPro" id="IPR014718">
    <property type="entry name" value="GH-type_carb-bd"/>
</dbReference>
<dbReference type="Pfam" id="PF17678">
    <property type="entry name" value="Glyco_hydro_92N"/>
    <property type="match status" value="1"/>
</dbReference>
<dbReference type="GO" id="GO:0005829">
    <property type="term" value="C:cytosol"/>
    <property type="evidence" value="ECO:0007669"/>
    <property type="project" value="TreeGrafter"/>
</dbReference>
<gene>
    <name evidence="4" type="ORF">FA13DRAFT_1752132</name>
</gene>
<dbReference type="Gene3D" id="3.30.2080.10">
    <property type="entry name" value="GH92 mannosidase domain"/>
    <property type="match status" value="1"/>
</dbReference>
<evidence type="ECO:0000256" key="1">
    <source>
        <dbReference type="SAM" id="SignalP"/>
    </source>
</evidence>
<accession>A0A4Y7TTP0</accession>
<dbReference type="InterPro" id="IPR005887">
    <property type="entry name" value="GH92_a_mannosidase_put"/>
</dbReference>
<dbReference type="EMBL" id="QPFP01000004">
    <property type="protein sequence ID" value="TEB37248.1"/>
    <property type="molecule type" value="Genomic_DNA"/>
</dbReference>
<feature type="domain" description="Glycosyl hydrolase family 92 N-terminal" evidence="3">
    <location>
        <begin position="49"/>
        <end position="302"/>
    </location>
</feature>
<organism evidence="4 5">
    <name type="scientific">Coprinellus micaceus</name>
    <name type="common">Glistening ink-cap mushroom</name>
    <name type="synonym">Coprinus micaceus</name>
    <dbReference type="NCBI Taxonomy" id="71717"/>
    <lineage>
        <taxon>Eukaryota</taxon>
        <taxon>Fungi</taxon>
        <taxon>Dikarya</taxon>
        <taxon>Basidiomycota</taxon>
        <taxon>Agaricomycotina</taxon>
        <taxon>Agaricomycetes</taxon>
        <taxon>Agaricomycetidae</taxon>
        <taxon>Agaricales</taxon>
        <taxon>Agaricineae</taxon>
        <taxon>Psathyrellaceae</taxon>
        <taxon>Coprinellus</taxon>
    </lineage>
</organism>
<dbReference type="GO" id="GO:0005634">
    <property type="term" value="C:nucleus"/>
    <property type="evidence" value="ECO:0007669"/>
    <property type="project" value="TreeGrafter"/>
</dbReference>
<evidence type="ECO:0000259" key="3">
    <source>
        <dbReference type="Pfam" id="PF17678"/>
    </source>
</evidence>
<dbReference type="Gene3D" id="1.20.1610.10">
    <property type="entry name" value="alpha-1,2-mannosidases domains"/>
    <property type="match status" value="1"/>
</dbReference>
<dbReference type="AlphaFoldDB" id="A0A4Y7TTP0"/>
<dbReference type="Gene3D" id="2.70.98.10">
    <property type="match status" value="1"/>
</dbReference>
<evidence type="ECO:0000259" key="2">
    <source>
        <dbReference type="Pfam" id="PF07971"/>
    </source>
</evidence>
<dbReference type="Gene3D" id="1.20.1050.60">
    <property type="entry name" value="alpha-1,2-mannosidase"/>
    <property type="match status" value="1"/>
</dbReference>
<evidence type="ECO:0000313" key="4">
    <source>
        <dbReference type="EMBL" id="TEB37248.1"/>
    </source>
</evidence>
<feature type="domain" description="Glycosyl hydrolase family 92" evidence="2">
    <location>
        <begin position="308"/>
        <end position="800"/>
    </location>
</feature>
<sequence>MINLIVPLVLLLLPVWTGAQPSPEIYERIEAAIKATANQSASEIDYTQFVNPFIGTSNWGNVCPGASLPFGMVKFSTDMTGYAPAGYVADVNEWIRGLSPLHDSGTGSSLGTYGNFEIMPLLCPYGFNTCATTLQARIRRRKNHTDDAAPGYFSLTLNNNITMEATPTRRAGSERFTFPAYSRPYFVLDLSNDLPGSFAGGELNIDPERGRITIGGRYGSSFGPGRYNYNAYACYDVLDGGKQKMEEYGVWTGLAWMQKVPTFDGSNLTLNLIGGIYQSGALFSLTPPEIEKPVLNIRVGISFRSVEQACANAEEEVGSASFEEIRQRARAQWQDKLKRLEIDIPNTHPNVTQMAYSSMYRSFLTPNNATGETQGEFRDTTSPYFDSLYCSWDTFRTAFPWMGLHSAEDYAQIVDTYIDGWRKHGWMPECRANNLPGWTQGGSSADNIVGHFAVTYANEAEALGIDLEELYAAMVADAEINPPEWNTMGRQVNVYKQYGFVPFSVLDTSSTGRQTREGSRTLEYAFEDFSLRQVAQLLGKTGDVEKYTNASMSYRNIWDRFVVSDGFRGFFQKKYPNGTFAFTDPINCSPNDTQYETRPCSLQGSNVNGFYESSSWEYSWFVPHDTANLVTLMGGNSTFLKRLDHFFDAGYYQAGNEPSFQTPIGYHYADRPAQSVDRVREVVYQNFNYTDSGLPGNDDQAAMATLLLFHLLGFYPVPGSTQYLQLSPFTPKYTIHNPYLNISTTIRVENFDEKSLAEVIPEGASAYVDTVTVNGEPSPRCHFDLYDTFKKGGEIVVTLTADKERVDSCEGSLPDSLSTGGFSTVRR</sequence>
<protein>
    <submittedName>
        <fullName evidence="4">Glycoside hydrolase family 92 protein</fullName>
    </submittedName>
</protein>
<comment type="caution">
    <text evidence="4">The sequence shown here is derived from an EMBL/GenBank/DDBJ whole genome shotgun (WGS) entry which is preliminary data.</text>
</comment>
<feature type="chain" id="PRO_5021330601" evidence="1">
    <location>
        <begin position="20"/>
        <end position="827"/>
    </location>
</feature>
<reference evidence="4 5" key="1">
    <citation type="journal article" date="2019" name="Nat. Ecol. Evol.">
        <title>Megaphylogeny resolves global patterns of mushroom evolution.</title>
        <authorList>
            <person name="Varga T."/>
            <person name="Krizsan K."/>
            <person name="Foldi C."/>
            <person name="Dima B."/>
            <person name="Sanchez-Garcia M."/>
            <person name="Sanchez-Ramirez S."/>
            <person name="Szollosi G.J."/>
            <person name="Szarkandi J.G."/>
            <person name="Papp V."/>
            <person name="Albert L."/>
            <person name="Andreopoulos W."/>
            <person name="Angelini C."/>
            <person name="Antonin V."/>
            <person name="Barry K.W."/>
            <person name="Bougher N.L."/>
            <person name="Buchanan P."/>
            <person name="Buyck B."/>
            <person name="Bense V."/>
            <person name="Catcheside P."/>
            <person name="Chovatia M."/>
            <person name="Cooper J."/>
            <person name="Damon W."/>
            <person name="Desjardin D."/>
            <person name="Finy P."/>
            <person name="Geml J."/>
            <person name="Haridas S."/>
            <person name="Hughes K."/>
            <person name="Justo A."/>
            <person name="Karasinski D."/>
            <person name="Kautmanova I."/>
            <person name="Kiss B."/>
            <person name="Kocsube S."/>
            <person name="Kotiranta H."/>
            <person name="LaButti K.M."/>
            <person name="Lechner B.E."/>
            <person name="Liimatainen K."/>
            <person name="Lipzen A."/>
            <person name="Lukacs Z."/>
            <person name="Mihaltcheva S."/>
            <person name="Morgado L.N."/>
            <person name="Niskanen T."/>
            <person name="Noordeloos M.E."/>
            <person name="Ohm R.A."/>
            <person name="Ortiz-Santana B."/>
            <person name="Ovrebo C."/>
            <person name="Racz N."/>
            <person name="Riley R."/>
            <person name="Savchenko A."/>
            <person name="Shiryaev A."/>
            <person name="Soop K."/>
            <person name="Spirin V."/>
            <person name="Szebenyi C."/>
            <person name="Tomsovsky M."/>
            <person name="Tulloss R.E."/>
            <person name="Uehling J."/>
            <person name="Grigoriev I.V."/>
            <person name="Vagvolgyi C."/>
            <person name="Papp T."/>
            <person name="Martin F.M."/>
            <person name="Miettinen O."/>
            <person name="Hibbett D.S."/>
            <person name="Nagy L.G."/>
        </authorList>
    </citation>
    <scope>NUCLEOTIDE SEQUENCE [LARGE SCALE GENOMIC DNA]</scope>
    <source>
        <strain evidence="4 5">FP101781</strain>
    </source>
</reference>
<dbReference type="InterPro" id="IPR050883">
    <property type="entry name" value="PNGase"/>
</dbReference>
<dbReference type="InterPro" id="IPR041371">
    <property type="entry name" value="GH92_N"/>
</dbReference>
<dbReference type="OrthoDB" id="449263at2759"/>
<dbReference type="PANTHER" id="PTHR12143">
    <property type="entry name" value="PEPTIDE N-GLYCANASE PNGASE -RELATED"/>
    <property type="match status" value="1"/>
</dbReference>
<dbReference type="PANTHER" id="PTHR12143:SF25">
    <property type="entry name" value="FAMILY PROTEIN, PUTATIVE (AFU_ORTHOLOGUE AFUA_1G10790)-RELATED"/>
    <property type="match status" value="1"/>
</dbReference>